<comment type="caution">
    <text evidence="1">The sequence shown here is derived from an EMBL/GenBank/DDBJ whole genome shotgun (WGS) entry which is preliminary data.</text>
</comment>
<accession>A0A391NNL8</accession>
<gene>
    <name evidence="1" type="ORF">KIPB_000430</name>
</gene>
<dbReference type="EMBL" id="BDIP01000048">
    <property type="protein sequence ID" value="GCA61996.1"/>
    <property type="molecule type" value="Genomic_DNA"/>
</dbReference>
<name>A0A391NNL8_9EUKA</name>
<dbReference type="AlphaFoldDB" id="A0A391NNL8"/>
<proteinExistence type="predicted"/>
<dbReference type="Gene3D" id="3.80.10.10">
    <property type="entry name" value="Ribonuclease Inhibitor"/>
    <property type="match status" value="1"/>
</dbReference>
<evidence type="ECO:0000313" key="1">
    <source>
        <dbReference type="EMBL" id="GCA61996.1"/>
    </source>
</evidence>
<evidence type="ECO:0000313" key="2">
    <source>
        <dbReference type="Proteomes" id="UP000265618"/>
    </source>
</evidence>
<keyword evidence="2" id="KW-1185">Reference proteome</keyword>
<organism evidence="1 2">
    <name type="scientific">Kipferlia bialata</name>
    <dbReference type="NCBI Taxonomy" id="797122"/>
    <lineage>
        <taxon>Eukaryota</taxon>
        <taxon>Metamonada</taxon>
        <taxon>Carpediemonas-like organisms</taxon>
        <taxon>Kipferlia</taxon>
    </lineage>
</organism>
<protein>
    <submittedName>
        <fullName evidence="1">Uncharacterized protein</fullName>
    </submittedName>
</protein>
<reference evidence="1 2" key="1">
    <citation type="journal article" date="2018" name="PLoS ONE">
        <title>The draft genome of Kipferlia bialata reveals reductive genome evolution in fornicate parasites.</title>
        <authorList>
            <person name="Tanifuji G."/>
            <person name="Takabayashi S."/>
            <person name="Kume K."/>
            <person name="Takagi M."/>
            <person name="Nakayama T."/>
            <person name="Kamikawa R."/>
            <person name="Inagaki Y."/>
            <person name="Hashimoto T."/>
        </authorList>
    </citation>
    <scope>NUCLEOTIDE SEQUENCE [LARGE SCALE GENOMIC DNA]</scope>
    <source>
        <strain evidence="1">NY0173</strain>
    </source>
</reference>
<dbReference type="SUPFAM" id="SSF52047">
    <property type="entry name" value="RNI-like"/>
    <property type="match status" value="1"/>
</dbReference>
<sequence length="511" mass="55519">MYQVRLHGNSIGDKGFLALARAISSHKALTRVYISPMNMTDGAAKAFVQSLGESVEKVCLFGSGINTVLIRLMNEAVSTLMVSRRTAVDGVAADSDHTPGTETVEREGVVGQATIDTSPASLALDATLARAAFRQGMYGMSSLFGRLSVSVARGRDVVLKRPRESAVRDVSSEALEVTCHSSRSHALKRLASPAKRRPLMSRTCLLTEVDPFDGGVNDPFEGGEDPFQEIDEIKYVWCPSRHCVGSGDPFEEMDPFLGDGDPFREDDPFEEVDTAHLGIHDPYYGSTQRIPTLDWDEVDPFLGDATPLGTELDPFADGYGTVAEPECLDISDDDVHITESVGQDTGVKGPHSERVHAVEGTTLAPVDASQTLDGIGETMDGETEVDILRSLLATKDTEAVALRSQLSTSTQEVASLHAQVASLHAKMTSLQQSHTATLETSHQQYLQMQQLYLMQGKSTTQERQRVMGLTEKCRSQQTEIDSLRSQVAVETKRSASLQSDLQGRDLQISSL</sequence>
<dbReference type="InterPro" id="IPR032675">
    <property type="entry name" value="LRR_dom_sf"/>
</dbReference>
<dbReference type="Proteomes" id="UP000265618">
    <property type="component" value="Unassembled WGS sequence"/>
</dbReference>